<dbReference type="RefSeq" id="WP_039383980.1">
    <property type="nucleotide sequence ID" value="NZ_CP083448.1"/>
</dbReference>
<dbReference type="EMBL" id="JAFCXS010000001">
    <property type="protein sequence ID" value="MBM0746334.1"/>
    <property type="molecule type" value="Genomic_DNA"/>
</dbReference>
<evidence type="ECO:0000256" key="2">
    <source>
        <dbReference type="ARBA" id="ARBA00023315"/>
    </source>
</evidence>
<dbReference type="Gene3D" id="3.40.630.30">
    <property type="match status" value="1"/>
</dbReference>
<dbReference type="SUPFAM" id="SSF55729">
    <property type="entry name" value="Acyl-CoA N-acyltransferases (Nat)"/>
    <property type="match status" value="1"/>
</dbReference>
<sequence>MALTIRHARPEDAGLLQQLGRMTYSAHFKHLWVSADEMDAFISKEYGMDALASSLTDASESWLIAESAQPIGFAKVKWSVPVPDSGMRGAQLCKLYLDPQETGKHVGRRMFESIIASARSRQEGYLWLEVMDANVRARKFYEAFGMQHIKDIPFVTASQQSVLQILGMLI</sequence>
<dbReference type="InterPro" id="IPR016181">
    <property type="entry name" value="Acyl_CoA_acyltransferase"/>
</dbReference>
<dbReference type="CDD" id="cd04301">
    <property type="entry name" value="NAT_SF"/>
    <property type="match status" value="1"/>
</dbReference>
<dbReference type="PANTHER" id="PTHR43877">
    <property type="entry name" value="AMINOALKYLPHOSPHONATE N-ACETYLTRANSFERASE-RELATED-RELATED"/>
    <property type="match status" value="1"/>
</dbReference>
<organism evidence="4 5">
    <name type="scientific">Pantoea eucrina</name>
    <dbReference type="NCBI Taxonomy" id="472693"/>
    <lineage>
        <taxon>Bacteria</taxon>
        <taxon>Pseudomonadati</taxon>
        <taxon>Pseudomonadota</taxon>
        <taxon>Gammaproteobacteria</taxon>
        <taxon>Enterobacterales</taxon>
        <taxon>Erwiniaceae</taxon>
        <taxon>Pantoea</taxon>
    </lineage>
</organism>
<comment type="caution">
    <text evidence="4">The sequence shown here is derived from an EMBL/GenBank/DDBJ whole genome shotgun (WGS) entry which is preliminary data.</text>
</comment>
<gene>
    <name evidence="4" type="ORF">JJB79_02695</name>
</gene>
<dbReference type="PROSITE" id="PS51186">
    <property type="entry name" value="GNAT"/>
    <property type="match status" value="1"/>
</dbReference>
<dbReference type="InterPro" id="IPR000182">
    <property type="entry name" value="GNAT_dom"/>
</dbReference>
<evidence type="ECO:0000259" key="3">
    <source>
        <dbReference type="PROSITE" id="PS51186"/>
    </source>
</evidence>
<dbReference type="Proteomes" id="UP000809137">
    <property type="component" value="Unassembled WGS sequence"/>
</dbReference>
<keyword evidence="1" id="KW-0808">Transferase</keyword>
<evidence type="ECO:0000313" key="4">
    <source>
        <dbReference type="EMBL" id="MBM0746334.1"/>
    </source>
</evidence>
<evidence type="ECO:0000256" key="1">
    <source>
        <dbReference type="ARBA" id="ARBA00022679"/>
    </source>
</evidence>
<accession>A0ABS1Z1P7</accession>
<reference evidence="4 5" key="1">
    <citation type="submission" date="2021-01" db="EMBL/GenBank/DDBJ databases">
        <title>Complete genome sequence of Pantoea eucrina OB49, a heavy metal tolerant bacterium with PGPR potential isolated from wheat in Algeria.</title>
        <authorList>
            <person name="Lekired A."/>
            <person name="Ouzari I.H."/>
        </authorList>
    </citation>
    <scope>NUCLEOTIDE SEQUENCE [LARGE SCALE GENOMIC DNA]</scope>
    <source>
        <strain evidence="4 5">OB49</strain>
    </source>
</reference>
<dbReference type="GeneID" id="84691060"/>
<protein>
    <submittedName>
        <fullName evidence="4">GNAT family N-acetyltransferase</fullName>
    </submittedName>
</protein>
<proteinExistence type="predicted"/>
<dbReference type="Pfam" id="PF00583">
    <property type="entry name" value="Acetyltransf_1"/>
    <property type="match status" value="1"/>
</dbReference>
<evidence type="ECO:0000313" key="5">
    <source>
        <dbReference type="Proteomes" id="UP000809137"/>
    </source>
</evidence>
<keyword evidence="5" id="KW-1185">Reference proteome</keyword>
<keyword evidence="2" id="KW-0012">Acyltransferase</keyword>
<dbReference type="InterPro" id="IPR050832">
    <property type="entry name" value="Bact_Acetyltransf"/>
</dbReference>
<name>A0ABS1Z1P7_9GAMM</name>
<feature type="domain" description="N-acetyltransferase" evidence="3">
    <location>
        <begin position="3"/>
        <end position="170"/>
    </location>
</feature>